<name>A0ABU4RRV9_9HYPH</name>
<dbReference type="PANTHER" id="PTHR11803">
    <property type="entry name" value="2-IMINOBUTANOATE/2-IMINOPROPANOATE DEAMINASE RIDA"/>
    <property type="match status" value="1"/>
</dbReference>
<evidence type="ECO:0000313" key="2">
    <source>
        <dbReference type="Proteomes" id="UP001274321"/>
    </source>
</evidence>
<keyword evidence="1" id="KW-0378">Hydrolase</keyword>
<dbReference type="SUPFAM" id="SSF55298">
    <property type="entry name" value="YjgF-like"/>
    <property type="match status" value="3"/>
</dbReference>
<dbReference type="CDD" id="cd00448">
    <property type="entry name" value="YjgF_YER057c_UK114_family"/>
    <property type="match status" value="3"/>
</dbReference>
<dbReference type="Gene3D" id="3.30.1330.40">
    <property type="entry name" value="RutC-like"/>
    <property type="match status" value="3"/>
</dbReference>
<organism evidence="1 2">
    <name type="scientific">Terrihabitans rhizophilus</name>
    <dbReference type="NCBI Taxonomy" id="3092662"/>
    <lineage>
        <taxon>Bacteria</taxon>
        <taxon>Pseudomonadati</taxon>
        <taxon>Pseudomonadota</taxon>
        <taxon>Alphaproteobacteria</taxon>
        <taxon>Hyphomicrobiales</taxon>
        <taxon>Terrihabitans</taxon>
    </lineage>
</organism>
<reference evidence="1 2" key="1">
    <citation type="submission" date="2023-11" db="EMBL/GenBank/DDBJ databases">
        <authorList>
            <person name="Bao R."/>
        </authorList>
    </citation>
    <scope>NUCLEOTIDE SEQUENCE [LARGE SCALE GENOMIC DNA]</scope>
    <source>
        <strain evidence="1 2">PJ23</strain>
    </source>
</reference>
<accession>A0ABU4RRV9</accession>
<dbReference type="EMBL" id="JAXAFJ010000007">
    <property type="protein sequence ID" value="MDX6806814.1"/>
    <property type="molecule type" value="Genomic_DNA"/>
</dbReference>
<dbReference type="GO" id="GO:0016787">
    <property type="term" value="F:hydrolase activity"/>
    <property type="evidence" value="ECO:0007669"/>
    <property type="project" value="UniProtKB-KW"/>
</dbReference>
<dbReference type="InterPro" id="IPR035959">
    <property type="entry name" value="RutC-like_sf"/>
</dbReference>
<sequence>MTELRTVTSENPRPLANYTEASIAAGMIFPAGQLASDFKTGVPEEARKHPSFPYYGSDIKLQTRFIMENLKRTFAAAGSSLDNVVKAQVFLTDLNDFAGFDEIWKAYFSVAPPRTTVGTTGLLVKDTLIEIDLIGYLPELGSYQIVSSGNPKPLANYSEAFAIGDLVFAAGQLASDFKTGVPAEARKADNFPYYGSDIKLQTRFIMENLKRTFAAAGSSLDHVLKAQVFLTDLDHFAAFDEVWKEYFKVAPPRTTIGTSGLLIKDTLIEIDLIGYVPREGLTHEVVTSANAKPLANYSEAVTVGPFVFAAGQLASDFKTGVPEEARKHPSFSYYGSDIKLQTRFIMENLKRTFAAAGSSLDQIVKAQVFLTDLNDFAGFDEVWKEYFRVPPPRR</sequence>
<comment type="caution">
    <text evidence="1">The sequence shown here is derived from an EMBL/GenBank/DDBJ whole genome shotgun (WGS) entry which is preliminary data.</text>
</comment>
<dbReference type="Proteomes" id="UP001274321">
    <property type="component" value="Unassembled WGS sequence"/>
</dbReference>
<gene>
    <name evidence="1" type="ORF">SCD90_12135</name>
</gene>
<proteinExistence type="predicted"/>
<dbReference type="InterPro" id="IPR006175">
    <property type="entry name" value="YjgF/YER057c/UK114"/>
</dbReference>
<dbReference type="Pfam" id="PF01042">
    <property type="entry name" value="Ribonuc_L-PSP"/>
    <property type="match status" value="3"/>
</dbReference>
<keyword evidence="2" id="KW-1185">Reference proteome</keyword>
<dbReference type="PANTHER" id="PTHR11803:SF39">
    <property type="entry name" value="2-IMINOBUTANOATE_2-IMINOPROPANOATE DEAMINASE"/>
    <property type="match status" value="1"/>
</dbReference>
<evidence type="ECO:0000313" key="1">
    <source>
        <dbReference type="EMBL" id="MDX6806814.1"/>
    </source>
</evidence>
<dbReference type="RefSeq" id="WP_319844941.1">
    <property type="nucleotide sequence ID" value="NZ_JAXAFJ010000007.1"/>
</dbReference>
<protein>
    <submittedName>
        <fullName evidence="1">Rid family hydrolase</fullName>
    </submittedName>
</protein>